<evidence type="ECO:0000313" key="6">
    <source>
        <dbReference type="Proteomes" id="UP000424490"/>
    </source>
</evidence>
<dbReference type="EMBL" id="CP046315">
    <property type="protein sequence ID" value="QGS11402.1"/>
    <property type="molecule type" value="Genomic_DNA"/>
</dbReference>
<feature type="compositionally biased region" description="Basic and acidic residues" evidence="3">
    <location>
        <begin position="905"/>
        <end position="923"/>
    </location>
</feature>
<feature type="domain" description="CRISPR type III-associated protein" evidence="4">
    <location>
        <begin position="675"/>
        <end position="857"/>
    </location>
</feature>
<feature type="compositionally biased region" description="Polar residues" evidence="3">
    <location>
        <begin position="926"/>
        <end position="937"/>
    </location>
</feature>
<organism evidence="5 6">
    <name type="scientific">Schaalia odontolytica</name>
    <dbReference type="NCBI Taxonomy" id="1660"/>
    <lineage>
        <taxon>Bacteria</taxon>
        <taxon>Bacillati</taxon>
        <taxon>Actinomycetota</taxon>
        <taxon>Actinomycetes</taxon>
        <taxon>Actinomycetales</taxon>
        <taxon>Actinomycetaceae</taxon>
        <taxon>Schaalia</taxon>
    </lineage>
</organism>
<feature type="domain" description="CRISPR type III-associated protein" evidence="4">
    <location>
        <begin position="14"/>
        <end position="232"/>
    </location>
</feature>
<dbReference type="InterPro" id="IPR005537">
    <property type="entry name" value="RAMP_III_fam"/>
</dbReference>
<evidence type="ECO:0000313" key="5">
    <source>
        <dbReference type="EMBL" id="QGS11402.1"/>
    </source>
</evidence>
<keyword evidence="1" id="KW-0051">Antiviral defense</keyword>
<dbReference type="InterPro" id="IPR052216">
    <property type="entry name" value="CRISPR_Csm3_endoribonuclease"/>
</dbReference>
<dbReference type="AlphaFoldDB" id="A0A857A7M9"/>
<evidence type="ECO:0000256" key="1">
    <source>
        <dbReference type="ARBA" id="ARBA00023118"/>
    </source>
</evidence>
<dbReference type="PANTHER" id="PTHR35579">
    <property type="entry name" value="CRISPR SYSTEM CMS ENDORIBONUCLEASE CSM3"/>
    <property type="match status" value="1"/>
</dbReference>
<dbReference type="CDD" id="cd09726">
    <property type="entry name" value="RAMP_I_III"/>
    <property type="match status" value="2"/>
</dbReference>
<feature type="region of interest" description="Disordered" evidence="3">
    <location>
        <begin position="905"/>
        <end position="937"/>
    </location>
</feature>
<feature type="domain" description="CRISPR type III-associated protein" evidence="4">
    <location>
        <begin position="340"/>
        <end position="537"/>
    </location>
</feature>
<dbReference type="PANTHER" id="PTHR35579:SF6">
    <property type="entry name" value="DUF324 DOMAIN-CONTAINING PROTEIN"/>
    <property type="match status" value="1"/>
</dbReference>
<dbReference type="Pfam" id="PF03787">
    <property type="entry name" value="RAMPs"/>
    <property type="match status" value="3"/>
</dbReference>
<accession>A0A857A7M9</accession>
<name>A0A857A7M9_9ACTO</name>
<evidence type="ECO:0000256" key="3">
    <source>
        <dbReference type="SAM" id="MobiDB-lite"/>
    </source>
</evidence>
<dbReference type="Proteomes" id="UP000424490">
    <property type="component" value="Chromosome"/>
</dbReference>
<evidence type="ECO:0000259" key="4">
    <source>
        <dbReference type="Pfam" id="PF03787"/>
    </source>
</evidence>
<gene>
    <name evidence="5" type="ORF">FOC40_08300</name>
</gene>
<evidence type="ECO:0000256" key="2">
    <source>
        <dbReference type="ARBA" id="ARBA00093789"/>
    </source>
</evidence>
<feature type="region of interest" description="Disordered" evidence="3">
    <location>
        <begin position="170"/>
        <end position="200"/>
    </location>
</feature>
<proteinExistence type="predicted"/>
<feature type="compositionally biased region" description="Basic and acidic residues" evidence="3">
    <location>
        <begin position="172"/>
        <end position="183"/>
    </location>
</feature>
<dbReference type="GO" id="GO:0051607">
    <property type="term" value="P:defense response to virus"/>
    <property type="evidence" value="ECO:0007669"/>
    <property type="project" value="UniProtKB-KW"/>
</dbReference>
<protein>
    <submittedName>
        <fullName evidence="5">CRISPR-associated protein</fullName>
    </submittedName>
</protein>
<dbReference type="RefSeq" id="WP_003794741.1">
    <property type="nucleotide sequence ID" value="NZ_CP046315.1"/>
</dbReference>
<reference evidence="5 6" key="1">
    <citation type="submission" date="2019-11" db="EMBL/GenBank/DDBJ databases">
        <title>FDA dAtabase for Regulatory Grade micrObial Sequences (FDA-ARGOS): Supporting development and validation of Infectious Disease Dx tests.</title>
        <authorList>
            <person name="Stonesifer R."/>
            <person name="Tallon L."/>
            <person name="Sadzewicz L."/>
            <person name="Vavikolanu K."/>
            <person name="Mehta A."/>
            <person name="Aluvathingal J."/>
            <person name="Nadendla S."/>
            <person name="Myers T."/>
            <person name="Yan Y."/>
            <person name="Sichtig H."/>
        </authorList>
    </citation>
    <scope>NUCLEOTIDE SEQUENCE [LARGE SCALE GENOMIC DNA]</scope>
    <source>
        <strain evidence="5 6">FDAARGOS_732</strain>
    </source>
</reference>
<sequence>MTIYRYDMTIPVRVVSALHSGGVDEAPERPITDEDGRTVQPNAFVRNGLGEAILPGRSIKGAIRAAFEEHMNELGFSEEELKSLWGGEMRREVGTRKKQRGDGTDESLALRASALTFHHAVVWDRTRGDLPHRMSTAIDRATGGAADGALFAYEYLPVDTTFEICVSAEAQDPTREPPEDKDAQSTTPSKETKGTPPAPPALVEKALQAIVTLLGGEFISLGGRTGSGWGAIDLRWKKVSCKKVAILSEQAGNNESTDFLSVVFSQSEPLKFKSDSKLTGNHPSTSIRIEWQAPSGLFVGMNKPDGIKSSEEDTVPAAPLRNWHLNDTHRADHGDATYPKVAHEDKASLLLPGTSIRGALRSHCSRIARSIVSDSEGSDELTMAEDVHKQLAADPLLVRYLFGTTEYRGAVRIHDCEGQIPEDTGKDKPLKLTRNAIDRVTGSAAHGALYSELLYPHATWDPIEIEIDHAQLCRNICQDPGNCALSTVSASDQECERPAIKNRLRAAILLLTMAVTDLCKGVLPLGGGTGGGLGFIEVSCVRVNGLPDDTSPVEILFEAADHPEDSCKVREARANFARDILTRILTAFAEDGDEATSAEQRVINLIRQWAELGPGDDQGSSVPSHFRPTTVRIGWNSPTGVFVHDPQADDGNTQYPLRAKTADNNGKNSTAPLLLPGTSIRGALRSRCSRIARTVLYADNPPSQVESFTQADSDGNQVPIDIHEQLAKEPRLVRYMFGTTEYRGAVRVRDCTTKDTGPSVTVTHNAIDRWTGGVVEGLLFNEVTYPHATWNDIVIEVDTARLLQNVKTESGIGGLSLDECLPFVRASWCLLCIALAELSAGTLPLGGRTTRGHGQVEVTSLSVAGADGQVVNTPPEELLWKRNDSSEDDARGGATALLAYLRNKTEKEPSYEDWAERLQKLEEPTNGASTPNESDEQ</sequence>
<comment type="subunit">
    <text evidence="2">Part of the Csm effector complex that includes Cas10, Csm2, Csm3, Csm4 and Csm5.</text>
</comment>